<reference evidence="1 2" key="1">
    <citation type="journal article" date="2016" name="Int. J. Syst. Evol. Microbiol.">
        <title>Descriptions of Anaerotaenia torta gen. nov., sp. nov. and Anaerocolumna cellulosilytica gen. nov., sp. nov. isolated from a methanogenic reactor of cattle waste.</title>
        <authorList>
            <person name="Uek A."/>
            <person name="Ohtaki Y."/>
            <person name="Kaku N."/>
            <person name="Ueki K."/>
        </authorList>
    </citation>
    <scope>NUCLEOTIDE SEQUENCE [LARGE SCALE GENOMIC DNA]</scope>
    <source>
        <strain evidence="1 2">SN021</strain>
    </source>
</reference>
<evidence type="ECO:0000313" key="1">
    <source>
        <dbReference type="EMBL" id="BCJ95821.1"/>
    </source>
</evidence>
<protein>
    <submittedName>
        <fullName evidence="1">Uncharacterized protein</fullName>
    </submittedName>
</protein>
<dbReference type="AlphaFoldDB" id="A0A6S6RAD9"/>
<proteinExistence type="predicted"/>
<gene>
    <name evidence="1" type="ORF">acsn021_33900</name>
</gene>
<dbReference type="SUPFAM" id="SSF48239">
    <property type="entry name" value="Terpenoid cyclases/Protein prenyltransferases"/>
    <property type="match status" value="1"/>
</dbReference>
<organism evidence="1 2">
    <name type="scientific">Anaerocolumna cellulosilytica</name>
    <dbReference type="NCBI Taxonomy" id="433286"/>
    <lineage>
        <taxon>Bacteria</taxon>
        <taxon>Bacillati</taxon>
        <taxon>Bacillota</taxon>
        <taxon>Clostridia</taxon>
        <taxon>Lachnospirales</taxon>
        <taxon>Lachnospiraceae</taxon>
        <taxon>Anaerocolumna</taxon>
    </lineage>
</organism>
<keyword evidence="2" id="KW-1185">Reference proteome</keyword>
<dbReference type="RefSeq" id="WP_184093663.1">
    <property type="nucleotide sequence ID" value="NZ_AP023367.1"/>
</dbReference>
<sequence length="311" mass="36477">MISKNSYNMIKTWVHKNARDIELSLWRYYFEKGGKEDIIAALSFYQNGDGGFGNALEPDNWNPNSTPYTTLYAISILNDIEFMDLNHPIYKGIMKYLHSEKDLKEYGWRFCVPSNDGFPHAPWWNFNEEANLTESIGVTAQLSIFVLNHADRSSMLYQKTAVLVKNLMHNLLSCNSFGEMGIGGYVQLIDALKKLKFDEYDYTSLELRLKDLVKNSIENDVSKWQYYGVRPSKFITNPQSIFYNENKDVVEKEIKYLIETLPTNDVWGITWTWFDNNSTYAREFAISETWWKSYTAIEKLRFLRNFGYLEE</sequence>
<dbReference type="EMBL" id="AP023367">
    <property type="protein sequence ID" value="BCJ95821.1"/>
    <property type="molecule type" value="Genomic_DNA"/>
</dbReference>
<name>A0A6S6RAD9_9FIRM</name>
<accession>A0A6S6RAD9</accession>
<dbReference type="KEGG" id="acel:acsn021_33900"/>
<evidence type="ECO:0000313" key="2">
    <source>
        <dbReference type="Proteomes" id="UP000515561"/>
    </source>
</evidence>
<dbReference type="InterPro" id="IPR008930">
    <property type="entry name" value="Terpenoid_cyclase/PrenylTrfase"/>
</dbReference>
<dbReference type="Proteomes" id="UP000515561">
    <property type="component" value="Chromosome"/>
</dbReference>